<name>Q5JJZ3_ORYSJ</name>
<protein>
    <submittedName>
        <fullName evidence="2">Uncharacterized protein</fullName>
    </submittedName>
</protein>
<dbReference type="Proteomes" id="UP000817658">
    <property type="component" value="Chromosome 1"/>
</dbReference>
<dbReference type="EMBL" id="AP004360">
    <property type="protein sequence ID" value="BAD88212.1"/>
    <property type="molecule type" value="Genomic_DNA"/>
</dbReference>
<feature type="compositionally biased region" description="Polar residues" evidence="1">
    <location>
        <begin position="32"/>
        <end position="42"/>
    </location>
</feature>
<evidence type="ECO:0000256" key="1">
    <source>
        <dbReference type="SAM" id="MobiDB-lite"/>
    </source>
</evidence>
<reference evidence="2" key="1">
    <citation type="journal article" date="2002" name="Nature">
        <title>The genome sequence and structure of rice chromosome 1.</title>
        <authorList>
            <person name="Sasaki T."/>
            <person name="Matsumoto T."/>
            <person name="Yamamoto K."/>
            <person name="Sakata K."/>
            <person name="Baba T."/>
            <person name="Katayose Y."/>
            <person name="Wu J."/>
            <person name="Niimura Y."/>
            <person name="Cheng Z."/>
            <person name="Nagamura Y."/>
            <person name="Antonio B.A."/>
            <person name="Kanamori H."/>
            <person name="Hosokawa S."/>
            <person name="Masukawa M."/>
            <person name="Arikawa K."/>
            <person name="Chiden Y."/>
            <person name="Hayashi M."/>
            <person name="Okamoto M."/>
            <person name="Ando T."/>
            <person name="Aoki H."/>
            <person name="Arita K."/>
            <person name="Hamada M."/>
            <person name="Harada C."/>
            <person name="Hijishita S."/>
            <person name="Honda M."/>
            <person name="Ichikawa Y."/>
            <person name="Idonuma A."/>
            <person name="Iijima M."/>
            <person name="Ikeda M."/>
            <person name="Ikeno M."/>
            <person name="Itoh S."/>
            <person name="Itoh T."/>
            <person name="Itoh Y."/>
            <person name="Itoh Y."/>
            <person name="Iwabuchi A."/>
            <person name="Kamiya K."/>
            <person name="Karasawa W."/>
            <person name="Katagiri S."/>
            <person name="Kikuta A."/>
            <person name="Kobayashi N."/>
            <person name="Kono I."/>
            <person name="Machita K."/>
            <person name="Maehara T."/>
            <person name="Mizuno H."/>
            <person name="Mizubayashi T."/>
            <person name="Mukai Y."/>
            <person name="Nagasaki H."/>
            <person name="Nakashima M."/>
            <person name="Nakama Y."/>
            <person name="Nakamichi Y."/>
            <person name="Nakamura M."/>
            <person name="Namiki N."/>
            <person name="Negishi M."/>
            <person name="Ohta I."/>
            <person name="Ono N."/>
            <person name="Saji S."/>
            <person name="Sakai K."/>
            <person name="Shibata M."/>
            <person name="Shimokawa T."/>
            <person name="Shomura A."/>
            <person name="Song J."/>
            <person name="Takazaki Y."/>
            <person name="Terasawa K."/>
            <person name="Tsuji K."/>
            <person name="Waki K."/>
            <person name="Yamagata H."/>
            <person name="Yamane H."/>
            <person name="Yoshiki S."/>
            <person name="Yoshihara R."/>
            <person name="Yukawa K."/>
            <person name="Zhong H."/>
            <person name="Iwama H."/>
            <person name="Endo T."/>
            <person name="Ito H."/>
            <person name="Hahn J.H."/>
            <person name="Kim H.I."/>
            <person name="Eun M.Y."/>
            <person name="Yano M."/>
            <person name="Jiang J."/>
            <person name="Gojobori T."/>
        </authorList>
    </citation>
    <scope>NUCLEOTIDE SEQUENCE [LARGE SCALE GENOMIC DNA]</scope>
</reference>
<organism evidence="2">
    <name type="scientific">Oryza sativa subsp. japonica</name>
    <name type="common">Rice</name>
    <dbReference type="NCBI Taxonomy" id="39947"/>
    <lineage>
        <taxon>Eukaryota</taxon>
        <taxon>Viridiplantae</taxon>
        <taxon>Streptophyta</taxon>
        <taxon>Embryophyta</taxon>
        <taxon>Tracheophyta</taxon>
        <taxon>Spermatophyta</taxon>
        <taxon>Magnoliopsida</taxon>
        <taxon>Liliopsida</taxon>
        <taxon>Poales</taxon>
        <taxon>Poaceae</taxon>
        <taxon>BOP clade</taxon>
        <taxon>Oryzoideae</taxon>
        <taxon>Oryzeae</taxon>
        <taxon>Oryzinae</taxon>
        <taxon>Oryza</taxon>
        <taxon>Oryza sativa</taxon>
    </lineage>
</organism>
<feature type="region of interest" description="Disordered" evidence="1">
    <location>
        <begin position="134"/>
        <end position="189"/>
    </location>
</feature>
<dbReference type="AlphaFoldDB" id="Q5JJZ3"/>
<evidence type="ECO:0000313" key="2">
    <source>
        <dbReference type="EMBL" id="BAD88212.1"/>
    </source>
</evidence>
<sequence>MQSYGLKDAHRTLNEARESLDSGSGEEYGPATVQSSGKTATARSTHRIDMHVFSWGYGRNDDDVGCGSAWSALRSAVGTTAFPSICCTIEDEIKRINPRHDCNYIHETYYKMQIENPNAYEGLKSKYDFMRPSAEQSTARLGPGEGDLAAAREGAEELRRTPAGGQGTRRRGDERRGMAVMAKPLVATG</sequence>
<proteinExistence type="predicted"/>
<gene>
    <name evidence="2" type="primary">B1166B08.18</name>
</gene>
<accession>Q5JJZ3</accession>
<feature type="region of interest" description="Disordered" evidence="1">
    <location>
        <begin position="16"/>
        <end position="42"/>
    </location>
</feature>